<name>A0ABM7PPE6_9BACT</name>
<dbReference type="RefSeq" id="WP_236890495.1">
    <property type="nucleotide sequence ID" value="NZ_AP024488.1"/>
</dbReference>
<reference evidence="3 4" key="1">
    <citation type="submission" date="2021-02" db="EMBL/GenBank/DDBJ databases">
        <title>Complete genome of Desulfoluna sp. strain ASN36.</title>
        <authorList>
            <person name="Takahashi A."/>
            <person name="Kojima H."/>
            <person name="Fukui M."/>
        </authorList>
    </citation>
    <scope>NUCLEOTIDE SEQUENCE [LARGE SCALE GENOMIC DNA]</scope>
    <source>
        <strain evidence="3 4">ASN36</strain>
    </source>
</reference>
<evidence type="ECO:0000313" key="3">
    <source>
        <dbReference type="EMBL" id="BCS99143.1"/>
    </source>
</evidence>
<keyword evidence="2" id="KW-0732">Signal</keyword>
<keyword evidence="4" id="KW-1185">Reference proteome</keyword>
<feature type="signal peptide" evidence="2">
    <location>
        <begin position="1"/>
        <end position="23"/>
    </location>
</feature>
<feature type="compositionally biased region" description="Basic and acidic residues" evidence="1">
    <location>
        <begin position="123"/>
        <end position="133"/>
    </location>
</feature>
<sequence>MNKFWLLIVFLMFCILIPSTAVASPEAPSQKTAKEELGFAFHGNQKSFKFHAPDCRYYNCKNCTIILHSLNESQKNNFSPCGLCKPQHYHWRLEKKKQCAEPENFPTTPTPTPQTTPVPSAIETEKSVVDGKG</sequence>
<proteinExistence type="predicted"/>
<dbReference type="SUPFAM" id="SSF57884">
    <property type="entry name" value="Ada DNA repair protein, N-terminal domain (N-Ada 10)"/>
    <property type="match status" value="1"/>
</dbReference>
<dbReference type="Proteomes" id="UP001320148">
    <property type="component" value="Chromosome"/>
</dbReference>
<dbReference type="InterPro" id="IPR035451">
    <property type="entry name" value="Ada-like_dom_sf"/>
</dbReference>
<evidence type="ECO:0000256" key="2">
    <source>
        <dbReference type="SAM" id="SignalP"/>
    </source>
</evidence>
<feature type="chain" id="PRO_5047394274" evidence="2">
    <location>
        <begin position="24"/>
        <end position="133"/>
    </location>
</feature>
<organism evidence="3 4">
    <name type="scientific">Desulfoluna limicola</name>
    <dbReference type="NCBI Taxonomy" id="2810562"/>
    <lineage>
        <taxon>Bacteria</taxon>
        <taxon>Pseudomonadati</taxon>
        <taxon>Thermodesulfobacteriota</taxon>
        <taxon>Desulfobacteria</taxon>
        <taxon>Desulfobacterales</taxon>
        <taxon>Desulfolunaceae</taxon>
        <taxon>Desulfoluna</taxon>
    </lineage>
</organism>
<feature type="region of interest" description="Disordered" evidence="1">
    <location>
        <begin position="100"/>
        <end position="133"/>
    </location>
</feature>
<protein>
    <submittedName>
        <fullName evidence="3">Uncharacterized protein</fullName>
    </submittedName>
</protein>
<evidence type="ECO:0000256" key="1">
    <source>
        <dbReference type="SAM" id="MobiDB-lite"/>
    </source>
</evidence>
<accession>A0ABM7PPE6</accession>
<gene>
    <name evidence="3" type="ORF">DSLASN_47750</name>
</gene>
<evidence type="ECO:0000313" key="4">
    <source>
        <dbReference type="Proteomes" id="UP001320148"/>
    </source>
</evidence>
<dbReference type="EMBL" id="AP024488">
    <property type="protein sequence ID" value="BCS99143.1"/>
    <property type="molecule type" value="Genomic_DNA"/>
</dbReference>